<dbReference type="EMBL" id="JABGBO010000007">
    <property type="protein sequence ID" value="NOL50002.1"/>
    <property type="molecule type" value="Genomic_DNA"/>
</dbReference>
<evidence type="ECO:0000259" key="5">
    <source>
        <dbReference type="PROSITE" id="PS51123"/>
    </source>
</evidence>
<dbReference type="PANTHER" id="PTHR30329">
    <property type="entry name" value="STATOR ELEMENT OF FLAGELLAR MOTOR COMPLEX"/>
    <property type="match status" value="1"/>
</dbReference>
<feature type="domain" description="OmpA-like" evidence="5">
    <location>
        <begin position="28"/>
        <end position="157"/>
    </location>
</feature>
<dbReference type="InterPro" id="IPR050330">
    <property type="entry name" value="Bact_OuterMem_StrucFunc"/>
</dbReference>
<organism evidence="6 7">
    <name type="scientific">Pelistega europaea</name>
    <dbReference type="NCBI Taxonomy" id="106147"/>
    <lineage>
        <taxon>Bacteria</taxon>
        <taxon>Pseudomonadati</taxon>
        <taxon>Pseudomonadota</taxon>
        <taxon>Betaproteobacteria</taxon>
        <taxon>Burkholderiales</taxon>
        <taxon>Alcaligenaceae</taxon>
        <taxon>Pelistega</taxon>
    </lineage>
</organism>
<dbReference type="Pfam" id="PF00691">
    <property type="entry name" value="OmpA"/>
    <property type="match status" value="1"/>
</dbReference>
<dbReference type="PROSITE" id="PS51123">
    <property type="entry name" value="OMPA_2"/>
    <property type="match status" value="1"/>
</dbReference>
<evidence type="ECO:0000313" key="7">
    <source>
        <dbReference type="Proteomes" id="UP000541421"/>
    </source>
</evidence>
<evidence type="ECO:0000256" key="4">
    <source>
        <dbReference type="PROSITE-ProRule" id="PRU00473"/>
    </source>
</evidence>
<accession>A0A7Y4LCN0</accession>
<dbReference type="Gene3D" id="3.30.1330.60">
    <property type="entry name" value="OmpA-like domain"/>
    <property type="match status" value="1"/>
</dbReference>
<gene>
    <name evidence="6" type="ORF">HKX40_07615</name>
</gene>
<evidence type="ECO:0000256" key="3">
    <source>
        <dbReference type="ARBA" id="ARBA00023237"/>
    </source>
</evidence>
<keyword evidence="3" id="KW-0998">Cell outer membrane</keyword>
<dbReference type="PANTHER" id="PTHR30329:SF21">
    <property type="entry name" value="LIPOPROTEIN YIAD-RELATED"/>
    <property type="match status" value="1"/>
</dbReference>
<proteinExistence type="predicted"/>
<dbReference type="Proteomes" id="UP000541421">
    <property type="component" value="Unassembled WGS sequence"/>
</dbReference>
<dbReference type="AlphaFoldDB" id="A0A7Y4LCN0"/>
<protein>
    <submittedName>
        <fullName evidence="6">OmpA family protein</fullName>
    </submittedName>
</protein>
<dbReference type="CDD" id="cd07185">
    <property type="entry name" value="OmpA_C-like"/>
    <property type="match status" value="1"/>
</dbReference>
<comment type="caution">
    <text evidence="6">The sequence shown here is derived from an EMBL/GenBank/DDBJ whole genome shotgun (WGS) entry which is preliminary data.</text>
</comment>
<evidence type="ECO:0000256" key="2">
    <source>
        <dbReference type="ARBA" id="ARBA00023136"/>
    </source>
</evidence>
<dbReference type="InterPro" id="IPR006665">
    <property type="entry name" value="OmpA-like"/>
</dbReference>
<comment type="subcellular location">
    <subcellularLocation>
        <location evidence="1">Cell outer membrane</location>
    </subcellularLocation>
</comment>
<dbReference type="GO" id="GO:0009279">
    <property type="term" value="C:cell outer membrane"/>
    <property type="evidence" value="ECO:0007669"/>
    <property type="project" value="UniProtKB-SubCell"/>
</dbReference>
<dbReference type="PRINTS" id="PR01021">
    <property type="entry name" value="OMPADOMAIN"/>
</dbReference>
<keyword evidence="7" id="KW-1185">Reference proteome</keyword>
<keyword evidence="2 4" id="KW-0472">Membrane</keyword>
<evidence type="ECO:0000313" key="6">
    <source>
        <dbReference type="EMBL" id="NOL50002.1"/>
    </source>
</evidence>
<name>A0A7Y4LCN0_9BURK</name>
<dbReference type="InterPro" id="IPR006664">
    <property type="entry name" value="OMP_bac"/>
</dbReference>
<dbReference type="SUPFAM" id="SSF103088">
    <property type="entry name" value="OmpA-like"/>
    <property type="match status" value="1"/>
</dbReference>
<sequence length="158" mass="17134">MGAVLAMAWGHVQAMDVVHRWCPPETPVQTEVIQLSADALFHFAHSDIRHMLPKGKAELDQLAQKLSSVYARVDSIKIVGHTDRIGSEKANYALGLRRAETVKAYLSAQGVTAPMQTDSAGESQPVTTNCQDKGVTAALKACLQPDRRVTVEITGVKK</sequence>
<evidence type="ECO:0000256" key="1">
    <source>
        <dbReference type="ARBA" id="ARBA00004442"/>
    </source>
</evidence>
<dbReference type="InterPro" id="IPR036737">
    <property type="entry name" value="OmpA-like_sf"/>
</dbReference>
<reference evidence="6 7" key="1">
    <citation type="submission" date="2020-05" db="EMBL/GenBank/DDBJ databases">
        <authorList>
            <person name="Niu N."/>
        </authorList>
    </citation>
    <scope>NUCLEOTIDE SEQUENCE [LARGE SCALE GENOMIC DNA]</scope>
    <source>
        <strain evidence="6 7">LMG10982</strain>
    </source>
</reference>